<dbReference type="GeneID" id="57432454"/>
<protein>
    <submittedName>
        <fullName evidence="1">Uncharacterized protein</fullName>
    </submittedName>
</protein>
<organism evidence="1 2">
    <name type="scientific">Mediterraneibacter gnavus</name>
    <name type="common">Ruminococcus gnavus</name>
    <dbReference type="NCBI Taxonomy" id="33038"/>
    <lineage>
        <taxon>Bacteria</taxon>
        <taxon>Bacillati</taxon>
        <taxon>Bacillota</taxon>
        <taxon>Clostridia</taxon>
        <taxon>Lachnospirales</taxon>
        <taxon>Lachnospiraceae</taxon>
        <taxon>Mediterraneibacter</taxon>
    </lineage>
</organism>
<sequence length="70" mass="7919">MDINNNAELSNKINNLIKESGIKKIVLAEKMGIVNQNLNRKINKKNLSLDETNDIINPLGYKAKIIIEKD</sequence>
<evidence type="ECO:0000313" key="2">
    <source>
        <dbReference type="Proteomes" id="UP001079535"/>
    </source>
</evidence>
<dbReference type="EMBL" id="JAPRAY010000003">
    <property type="protein sequence ID" value="MCZ0666542.1"/>
    <property type="molecule type" value="Genomic_DNA"/>
</dbReference>
<dbReference type="Proteomes" id="UP001079535">
    <property type="component" value="Unassembled WGS sequence"/>
</dbReference>
<dbReference type="GO" id="GO:0003677">
    <property type="term" value="F:DNA binding"/>
    <property type="evidence" value="ECO:0007669"/>
    <property type="project" value="InterPro"/>
</dbReference>
<accession>A0A9Q4HW60</accession>
<gene>
    <name evidence="1" type="ORF">OZZ17_03200</name>
</gene>
<dbReference type="AlphaFoldDB" id="A0A9Q4HW60"/>
<dbReference type="InterPro" id="IPR010982">
    <property type="entry name" value="Lambda_DNA-bd_dom_sf"/>
</dbReference>
<comment type="caution">
    <text evidence="1">The sequence shown here is derived from an EMBL/GenBank/DDBJ whole genome shotgun (WGS) entry which is preliminary data.</text>
</comment>
<dbReference type="Gene3D" id="1.10.260.40">
    <property type="entry name" value="lambda repressor-like DNA-binding domains"/>
    <property type="match status" value="1"/>
</dbReference>
<proteinExistence type="predicted"/>
<name>A0A9Q4HW60_MEDGN</name>
<dbReference type="SUPFAM" id="SSF47413">
    <property type="entry name" value="lambda repressor-like DNA-binding domains"/>
    <property type="match status" value="1"/>
</dbReference>
<evidence type="ECO:0000313" key="1">
    <source>
        <dbReference type="EMBL" id="MCZ0666542.1"/>
    </source>
</evidence>
<dbReference type="RefSeq" id="WP_004840059.1">
    <property type="nucleotide sequence ID" value="NZ_BAABXV010000001.1"/>
</dbReference>
<reference evidence="1" key="1">
    <citation type="submission" date="2022-11" db="EMBL/GenBank/DDBJ databases">
        <title>Temperate bacteriophages infecting mucin-degrading bacterium Ruminococcus gnavus from the human gut.</title>
        <authorList>
            <person name="Buttimer C."/>
        </authorList>
    </citation>
    <scope>NUCLEOTIDE SEQUENCE</scope>
    <source>
        <strain evidence="1">CCUG 49994</strain>
    </source>
</reference>